<reference evidence="1" key="1">
    <citation type="submission" date="2021-06" db="EMBL/GenBank/DDBJ databases">
        <authorList>
            <person name="Hodson N. C."/>
            <person name="Mongue J. A."/>
            <person name="Jaron S. K."/>
        </authorList>
    </citation>
    <scope>NUCLEOTIDE SEQUENCE</scope>
</reference>
<evidence type="ECO:0000313" key="1">
    <source>
        <dbReference type="EMBL" id="CAG7819400.1"/>
    </source>
</evidence>
<gene>
    <name evidence="1" type="ORF">AFUS01_LOCUS29853</name>
</gene>
<proteinExistence type="predicted"/>
<dbReference type="Proteomes" id="UP000708208">
    <property type="component" value="Unassembled WGS sequence"/>
</dbReference>
<dbReference type="GO" id="GO:0017171">
    <property type="term" value="F:serine hydrolase activity"/>
    <property type="evidence" value="ECO:0007669"/>
    <property type="project" value="TreeGrafter"/>
</dbReference>
<sequence>MSRKIIKEIFPVLKTIGRGTGGPITMLAPRSRFVKFTLQCSTTMGSMMITARNLSTHNLTKNLSLITNTPRPLPAKVSKKESSVPFALIRPGGGVLLEDKRPLCVLMGWLMAKKKHIRKYAQFYLDQGFDVLSVSCNPYQLLFPENGGKIIAKDLLTFLLNNPQYNQTTLHGFSISGFVWGQVMALMSEDQEKYHRVINGIVGQIWDSPVDVEGISQGMGTALFPNNKFLKFAIEAYVSFHVNTFQEAATQHYIQSSVLFHNSIVKAPALFFCSEDDPVAFHYIVERAAERWERNGVQVFMKTWKSSPHVSHMWRHPEEYKAEMKAFLDKIGLLRYPDKFHVKSVASN</sequence>
<protein>
    <submittedName>
        <fullName evidence="1">Uncharacterized protein</fullName>
    </submittedName>
</protein>
<dbReference type="InterPro" id="IPR008547">
    <property type="entry name" value="DUF829_TMEM53"/>
</dbReference>
<evidence type="ECO:0000313" key="2">
    <source>
        <dbReference type="Proteomes" id="UP000708208"/>
    </source>
</evidence>
<dbReference type="EMBL" id="CAJVCH010449177">
    <property type="protein sequence ID" value="CAG7819400.1"/>
    <property type="molecule type" value="Genomic_DNA"/>
</dbReference>
<keyword evidence="2" id="KW-1185">Reference proteome</keyword>
<dbReference type="PANTHER" id="PTHR20908:SF1">
    <property type="entry name" value="LD15586P"/>
    <property type="match status" value="1"/>
</dbReference>
<accession>A0A8J2PLP3</accession>
<dbReference type="Pfam" id="PF05705">
    <property type="entry name" value="DUF829"/>
    <property type="match status" value="1"/>
</dbReference>
<dbReference type="OrthoDB" id="77878at2759"/>
<dbReference type="AlphaFoldDB" id="A0A8J2PLP3"/>
<organism evidence="1 2">
    <name type="scientific">Allacma fusca</name>
    <dbReference type="NCBI Taxonomy" id="39272"/>
    <lineage>
        <taxon>Eukaryota</taxon>
        <taxon>Metazoa</taxon>
        <taxon>Ecdysozoa</taxon>
        <taxon>Arthropoda</taxon>
        <taxon>Hexapoda</taxon>
        <taxon>Collembola</taxon>
        <taxon>Symphypleona</taxon>
        <taxon>Sminthuridae</taxon>
        <taxon>Allacma</taxon>
    </lineage>
</organism>
<dbReference type="PANTHER" id="PTHR20908">
    <property type="entry name" value="LD15586P"/>
    <property type="match status" value="1"/>
</dbReference>
<name>A0A8J2PLP3_9HEXA</name>
<comment type="caution">
    <text evidence="1">The sequence shown here is derived from an EMBL/GenBank/DDBJ whole genome shotgun (WGS) entry which is preliminary data.</text>
</comment>